<proteinExistence type="predicted"/>
<dbReference type="InterPro" id="IPR006067">
    <property type="entry name" value="NO2/SO3_Rdtase_4Fe4S_dom"/>
</dbReference>
<dbReference type="GO" id="GO:0051539">
    <property type="term" value="F:4 iron, 4 sulfur cluster binding"/>
    <property type="evidence" value="ECO:0007669"/>
    <property type="project" value="UniProtKB-KW"/>
</dbReference>
<dbReference type="Gene3D" id="3.90.480.10">
    <property type="entry name" value="Sulfite Reductase Hemoprotein,Domain 2"/>
    <property type="match status" value="2"/>
</dbReference>
<dbReference type="PANTHER" id="PTHR11493:SF47">
    <property type="entry name" value="SULFITE REDUCTASE [NADPH] SUBUNIT BETA"/>
    <property type="match status" value="1"/>
</dbReference>
<organism evidence="10">
    <name type="scientific">Bosea sp. NBC_00436</name>
    <dbReference type="NCBI Taxonomy" id="2969620"/>
    <lineage>
        <taxon>Bacteria</taxon>
        <taxon>Pseudomonadati</taxon>
        <taxon>Pseudomonadota</taxon>
        <taxon>Alphaproteobacteria</taxon>
        <taxon>Hyphomicrobiales</taxon>
        <taxon>Boseaceae</taxon>
        <taxon>Bosea</taxon>
    </lineage>
</organism>
<feature type="domain" description="Nitrite/Sulfite reductase ferredoxin-like" evidence="9">
    <location>
        <begin position="52"/>
        <end position="110"/>
    </location>
</feature>
<evidence type="ECO:0000256" key="4">
    <source>
        <dbReference type="ARBA" id="ARBA00022723"/>
    </source>
</evidence>
<evidence type="ECO:0000256" key="1">
    <source>
        <dbReference type="ARBA" id="ARBA00001929"/>
    </source>
</evidence>
<dbReference type="AlphaFoldDB" id="A0A9E7ZMQ2"/>
<evidence type="ECO:0000259" key="8">
    <source>
        <dbReference type="Pfam" id="PF01077"/>
    </source>
</evidence>
<dbReference type="InterPro" id="IPR005117">
    <property type="entry name" value="NiRdtase/SiRdtase_haem-b_fer"/>
</dbReference>
<reference evidence="10" key="1">
    <citation type="submission" date="2022-08" db="EMBL/GenBank/DDBJ databases">
        <title>Complete Genome Sequences of 2 Bosea sp. soil isolates.</title>
        <authorList>
            <person name="Alvarez Arevalo M."/>
            <person name="Sterndorff E.B."/>
            <person name="Faurdal D."/>
            <person name="Joergensen T.S."/>
            <person name="Weber T."/>
        </authorList>
    </citation>
    <scope>NUCLEOTIDE SEQUENCE</scope>
    <source>
        <strain evidence="10">NBC_00436</strain>
    </source>
</reference>
<keyword evidence="3" id="KW-0004">4Fe-4S</keyword>
<dbReference type="SUPFAM" id="SSF55124">
    <property type="entry name" value="Nitrite/Sulfite reductase N-terminal domain-like"/>
    <property type="match status" value="2"/>
</dbReference>
<feature type="domain" description="Nitrite/Sulfite reductase ferredoxin-like" evidence="9">
    <location>
        <begin position="346"/>
        <end position="399"/>
    </location>
</feature>
<dbReference type="GO" id="GO:0046872">
    <property type="term" value="F:metal ion binding"/>
    <property type="evidence" value="ECO:0007669"/>
    <property type="project" value="UniProtKB-KW"/>
</dbReference>
<keyword evidence="7" id="KW-0411">Iron-sulfur</keyword>
<dbReference type="Pfam" id="PF03460">
    <property type="entry name" value="NIR_SIR_ferr"/>
    <property type="match status" value="2"/>
</dbReference>
<evidence type="ECO:0000256" key="2">
    <source>
        <dbReference type="ARBA" id="ARBA00001966"/>
    </source>
</evidence>
<dbReference type="GO" id="GO:0009337">
    <property type="term" value="C:sulfite reductase complex (NADPH)"/>
    <property type="evidence" value="ECO:0007669"/>
    <property type="project" value="TreeGrafter"/>
</dbReference>
<feature type="domain" description="Nitrite/sulphite reductase 4Fe-4S" evidence="8">
    <location>
        <begin position="119"/>
        <end position="272"/>
    </location>
</feature>
<dbReference type="GO" id="GO:0000103">
    <property type="term" value="P:sulfate assimilation"/>
    <property type="evidence" value="ECO:0007669"/>
    <property type="project" value="TreeGrafter"/>
</dbReference>
<feature type="domain" description="Nitrite/sulphite reductase 4Fe-4S" evidence="8">
    <location>
        <begin position="410"/>
        <end position="550"/>
    </location>
</feature>
<dbReference type="GO" id="GO:0020037">
    <property type="term" value="F:heme binding"/>
    <property type="evidence" value="ECO:0007669"/>
    <property type="project" value="InterPro"/>
</dbReference>
<comment type="cofactor">
    <cofactor evidence="2">
        <name>[4Fe-4S] cluster</name>
        <dbReference type="ChEBI" id="CHEBI:49883"/>
    </cofactor>
</comment>
<evidence type="ECO:0000313" key="10">
    <source>
        <dbReference type="EMBL" id="UZF88665.1"/>
    </source>
</evidence>
<dbReference type="EMBL" id="CP102774">
    <property type="protein sequence ID" value="UZF88665.1"/>
    <property type="molecule type" value="Genomic_DNA"/>
</dbReference>
<evidence type="ECO:0000259" key="9">
    <source>
        <dbReference type="Pfam" id="PF03460"/>
    </source>
</evidence>
<dbReference type="GO" id="GO:0050311">
    <property type="term" value="F:sulfite reductase (ferredoxin) activity"/>
    <property type="evidence" value="ECO:0007669"/>
    <property type="project" value="TreeGrafter"/>
</dbReference>
<keyword evidence="6" id="KW-0408">Iron</keyword>
<dbReference type="SUPFAM" id="SSF56014">
    <property type="entry name" value="Nitrite and sulphite reductase 4Fe-4S domain-like"/>
    <property type="match status" value="2"/>
</dbReference>
<dbReference type="InterPro" id="IPR036136">
    <property type="entry name" value="Nit/Sulf_reduc_fer-like_dom_sf"/>
</dbReference>
<dbReference type="GO" id="GO:0016002">
    <property type="term" value="F:sulfite reductase activity"/>
    <property type="evidence" value="ECO:0007669"/>
    <property type="project" value="TreeGrafter"/>
</dbReference>
<dbReference type="PANTHER" id="PTHR11493">
    <property type="entry name" value="SULFITE REDUCTASE [NADPH] SUBUNIT BETA-RELATED"/>
    <property type="match status" value="1"/>
</dbReference>
<dbReference type="InterPro" id="IPR045854">
    <property type="entry name" value="NO2/SO3_Rdtase_4Fe4S_sf"/>
</dbReference>
<evidence type="ECO:0000256" key="7">
    <source>
        <dbReference type="ARBA" id="ARBA00023014"/>
    </source>
</evidence>
<dbReference type="InterPro" id="IPR045169">
    <property type="entry name" value="NO2/SO3_Rdtase_4Fe4S_prot"/>
</dbReference>
<evidence type="ECO:0000256" key="6">
    <source>
        <dbReference type="ARBA" id="ARBA00023004"/>
    </source>
</evidence>
<comment type="cofactor">
    <cofactor evidence="1">
        <name>siroheme</name>
        <dbReference type="ChEBI" id="CHEBI:60052"/>
    </cofactor>
</comment>
<evidence type="ECO:0000256" key="3">
    <source>
        <dbReference type="ARBA" id="ARBA00022485"/>
    </source>
</evidence>
<name>A0A9E7ZMQ2_9HYPH</name>
<accession>A0A9E7ZMQ2</accession>
<keyword evidence="4" id="KW-0479">Metal-binding</keyword>
<keyword evidence="5" id="KW-0560">Oxidoreductase</keyword>
<protein>
    <submittedName>
        <fullName evidence="10">Nitrite/sulfite reductase</fullName>
    </submittedName>
</protein>
<gene>
    <name evidence="10" type="ORF">NWE54_07700</name>
</gene>
<sequence length="556" mass="61671">MYRYDEFDERFVRERVAQFTDQVARRLDGSLTEDEFKPLRLKNGVYLQLHAYMLRIAVPYGTLNSRQLRQLALIGERYDRGYGHFTTRQNLQFNWPKLRDVPAILDLLADVEMHCIQTSGNCIRNVTADHFAGVAQDEIEDPRPTAELIRQWSSAHPEFSYLPRKFKIAVTGAEADRAVIKAHDIGLRLRRHPDTHETCYEISVGGGLGRTPMIGKVVRDYLPKKDLLAYLEAIMRVYNLEGRRDNKYKARVKILVHEIGAEEFTRRVEAEFALLDGPSINADPEEVARIAAYFAPPRYETLPAVSNTLEAAKAANPAFARWVEVNTVPHKAPGYTALTISLKPQGQAPGDATSEQMRIVADLAERYSFDELRVTHAQNLVLPHVRQRDLYAIFQALGEAGLATANVGLVTDIISCPGLDYCALATARSIPIAQAIQSRFADEARQREIGPLGIKISGCINACGHHHVGHIGILGLEKRGIESYQITLGGDATENAAIGEILGPGLAAEEVPDAIERIVGVYLAARSEGESFIDNVRRIGLGPFKAAFQETARAAA</sequence>
<dbReference type="Gene3D" id="3.30.413.10">
    <property type="entry name" value="Sulfite Reductase Hemoprotein, domain 1"/>
    <property type="match status" value="2"/>
</dbReference>
<dbReference type="Pfam" id="PF01077">
    <property type="entry name" value="NIR_SIR"/>
    <property type="match status" value="2"/>
</dbReference>
<evidence type="ECO:0000256" key="5">
    <source>
        <dbReference type="ARBA" id="ARBA00023002"/>
    </source>
</evidence>